<dbReference type="AlphaFoldDB" id="A0AAU7LW43"/>
<name>A0AAU7LW43_9BURK</name>
<dbReference type="RefSeq" id="WP_349281183.1">
    <property type="nucleotide sequence ID" value="NZ_CBCSCU010000004.1"/>
</dbReference>
<proteinExistence type="predicted"/>
<evidence type="ECO:0000313" key="2">
    <source>
        <dbReference type="EMBL" id="XBP71835.1"/>
    </source>
</evidence>
<feature type="domain" description="Putative zinc-finger" evidence="1">
    <location>
        <begin position="11"/>
        <end position="44"/>
    </location>
</feature>
<accession>A0AAU7LW43</accession>
<sequence>MKPTYPLKLTCKEAAALMVAREDRALPLADRAALRMHLLICKACPRFERQLLTMRNAMKQWRGYVDGEGER</sequence>
<reference evidence="2" key="1">
    <citation type="submission" date="2024-05" db="EMBL/GenBank/DDBJ databases">
        <authorList>
            <person name="Bunk B."/>
            <person name="Swiderski J."/>
            <person name="Sproer C."/>
            <person name="Thiel V."/>
        </authorList>
    </citation>
    <scope>NUCLEOTIDE SEQUENCE</scope>
    <source>
        <strain evidence="2">DSM 17735</strain>
    </source>
</reference>
<dbReference type="EMBL" id="CP157675">
    <property type="protein sequence ID" value="XBP71835.1"/>
    <property type="molecule type" value="Genomic_DNA"/>
</dbReference>
<dbReference type="Pfam" id="PF13490">
    <property type="entry name" value="zf-HC2"/>
    <property type="match status" value="1"/>
</dbReference>
<gene>
    <name evidence="2" type="ORF">ABLV49_08595</name>
</gene>
<evidence type="ECO:0000259" key="1">
    <source>
        <dbReference type="Pfam" id="PF13490"/>
    </source>
</evidence>
<protein>
    <submittedName>
        <fullName evidence="2">Zf-HC2 domain-containing protein</fullName>
    </submittedName>
</protein>
<dbReference type="InterPro" id="IPR027383">
    <property type="entry name" value="Znf_put"/>
</dbReference>
<organism evidence="2">
    <name type="scientific">Polaromonas hydrogenivorans</name>
    <dbReference type="NCBI Taxonomy" id="335476"/>
    <lineage>
        <taxon>Bacteria</taxon>
        <taxon>Pseudomonadati</taxon>
        <taxon>Pseudomonadota</taxon>
        <taxon>Betaproteobacteria</taxon>
        <taxon>Burkholderiales</taxon>
        <taxon>Comamonadaceae</taxon>
        <taxon>Polaromonas</taxon>
    </lineage>
</organism>